<dbReference type="WormBase" id="Y53G8AM.7">
    <property type="protein sequence ID" value="CE54248"/>
    <property type="gene ID" value="WBGene00021807"/>
</dbReference>
<dbReference type="SUPFAM" id="SSF57850">
    <property type="entry name" value="RING/U-box"/>
    <property type="match status" value="1"/>
</dbReference>
<protein>
    <submittedName>
        <fullName evidence="6">RING-type domain-containing protein</fullName>
    </submittedName>
</protein>
<name>A0A8D9J776_CAEEL</name>
<dbReference type="InParanoid" id="A0A8D9J776"/>
<feature type="transmembrane region" description="Helical" evidence="4">
    <location>
        <begin position="49"/>
        <end position="73"/>
    </location>
</feature>
<dbReference type="InterPro" id="IPR001841">
    <property type="entry name" value="Znf_RING"/>
</dbReference>
<dbReference type="Proteomes" id="UP000001940">
    <property type="component" value="Chromosome III"/>
</dbReference>
<reference evidence="6 7" key="1">
    <citation type="journal article" date="1998" name="Science">
        <title>Genome sequence of the nematode C. elegans: a platform for investigating biology.</title>
        <authorList>
            <consortium name="The C. elegans sequencing consortium"/>
            <person name="Sulson J.E."/>
            <person name="Waterston R."/>
        </authorList>
    </citation>
    <scope>NUCLEOTIDE SEQUENCE [LARGE SCALE GENOMIC DNA]</scope>
    <source>
        <strain evidence="6 7">Bristol N2</strain>
    </source>
</reference>
<evidence type="ECO:0000313" key="6">
    <source>
        <dbReference type="EMBL" id="CCD73806.2"/>
    </source>
</evidence>
<dbReference type="CTD" id="190239"/>
<dbReference type="InterPro" id="IPR052667">
    <property type="entry name" value="E3_ubiquitin-ligase_RING"/>
</dbReference>
<accession>A0A8D9J776</accession>
<dbReference type="AlphaFoldDB" id="A0A8D9J776"/>
<evidence type="ECO:0000256" key="1">
    <source>
        <dbReference type="ARBA" id="ARBA00022771"/>
    </source>
</evidence>
<dbReference type="GeneID" id="190239"/>
<dbReference type="OrthoDB" id="5828209at2759"/>
<dbReference type="FunCoup" id="A0A8D9J776">
    <property type="interactions" value="2"/>
</dbReference>
<evidence type="ECO:0000256" key="3">
    <source>
        <dbReference type="PROSITE-ProRule" id="PRU00175"/>
    </source>
</evidence>
<evidence type="ECO:0000256" key="4">
    <source>
        <dbReference type="SAM" id="Phobius"/>
    </source>
</evidence>
<feature type="transmembrane region" description="Helical" evidence="4">
    <location>
        <begin position="190"/>
        <end position="210"/>
    </location>
</feature>
<feature type="transmembrane region" description="Helical" evidence="4">
    <location>
        <begin position="119"/>
        <end position="143"/>
    </location>
</feature>
<dbReference type="SMR" id="A0A8D9J776"/>
<keyword evidence="7" id="KW-1185">Reference proteome</keyword>
<dbReference type="EMBL" id="BX284603">
    <property type="protein sequence ID" value="CCD73806.2"/>
    <property type="molecule type" value="Genomic_DNA"/>
</dbReference>
<dbReference type="AGR" id="WB:WBGene00021807"/>
<dbReference type="PROSITE" id="PS50089">
    <property type="entry name" value="ZF_RING_2"/>
    <property type="match status" value="1"/>
</dbReference>
<keyword evidence="4" id="KW-1133">Transmembrane helix</keyword>
<dbReference type="Gene3D" id="3.30.40.10">
    <property type="entry name" value="Zinc/RING finger domain, C3HC4 (zinc finger)"/>
    <property type="match status" value="1"/>
</dbReference>
<sequence length="335" mass="37830">MEPKSDDISLKYSLPWLILLQVGVIITTLFPISAFIIDNNVQLSNPWFISFSLTISLITGLLIMGTAEFCAVFNMNPRCHPELKVCWWIYNILLAIVTLLRFVPQIVMLCLDGFDVQIIYIPMIIFNTSSALSISICFGNLLIEDIFRFKIRLTIILVTLITTITLNLIDLVVAAFFIQKINKSISESTWFYVSCGLLTVIPLLFGYFVAKIFFKFVQICGKGVKKAPRVEQVITVSSVETGPPAALGNDTSSSRAPECKICVLPYSDKDKKRTPRILIRCGHTICEECCDNLLKVSVDHILCPLCRQHTSVKEKSDRLPKNYAIMEMVYYCELS</sequence>
<keyword evidence="4" id="KW-0812">Transmembrane</keyword>
<feature type="transmembrane region" description="Helical" evidence="4">
    <location>
        <begin position="12"/>
        <end position="37"/>
    </location>
</feature>
<dbReference type="Pfam" id="PF14634">
    <property type="entry name" value="zf-RING_5"/>
    <property type="match status" value="1"/>
</dbReference>
<keyword evidence="4" id="KW-0472">Membrane</keyword>
<dbReference type="GO" id="GO:0008270">
    <property type="term" value="F:zinc ion binding"/>
    <property type="evidence" value="ECO:0007669"/>
    <property type="project" value="UniProtKB-KW"/>
</dbReference>
<dbReference type="PANTHER" id="PTHR47156">
    <property type="entry name" value="PROTEIN CBG20824"/>
    <property type="match status" value="1"/>
</dbReference>
<evidence type="ECO:0000259" key="5">
    <source>
        <dbReference type="PROSITE" id="PS50089"/>
    </source>
</evidence>
<evidence type="ECO:0000313" key="8">
    <source>
        <dbReference type="WormBase" id="Y53G8AM.7"/>
    </source>
</evidence>
<keyword evidence="2" id="KW-0862">Zinc</keyword>
<dbReference type="PANTHER" id="PTHR47156:SF10">
    <property type="entry name" value="E3 UBIQUITIN-PROTEIN LIGASE TRIM-21-RELATED"/>
    <property type="match status" value="1"/>
</dbReference>
<evidence type="ECO:0000313" key="7">
    <source>
        <dbReference type="Proteomes" id="UP000001940"/>
    </source>
</evidence>
<feature type="domain" description="RING-type" evidence="5">
    <location>
        <begin position="259"/>
        <end position="307"/>
    </location>
</feature>
<dbReference type="KEGG" id="cel:CELE_Y53G8AM.7"/>
<keyword evidence="1 3" id="KW-0863">Zinc-finger</keyword>
<evidence type="ECO:0000256" key="2">
    <source>
        <dbReference type="ARBA" id="ARBA00022833"/>
    </source>
</evidence>
<keyword evidence="1 3" id="KW-0479">Metal-binding</keyword>
<proteinExistence type="predicted"/>
<gene>
    <name evidence="6" type="ORF">CELE_Y53G8AM.7</name>
    <name evidence="6 8" type="ORF">Y53G8AM.7</name>
</gene>
<organism evidence="6 7">
    <name type="scientific">Caenorhabditis elegans</name>
    <dbReference type="NCBI Taxonomy" id="6239"/>
    <lineage>
        <taxon>Eukaryota</taxon>
        <taxon>Metazoa</taxon>
        <taxon>Ecdysozoa</taxon>
        <taxon>Nematoda</taxon>
        <taxon>Chromadorea</taxon>
        <taxon>Rhabditida</taxon>
        <taxon>Rhabditina</taxon>
        <taxon>Rhabditomorpha</taxon>
        <taxon>Rhabditoidea</taxon>
        <taxon>Rhabditidae</taxon>
        <taxon>Peloderinae</taxon>
        <taxon>Caenorhabditis</taxon>
    </lineage>
</organism>
<feature type="transmembrane region" description="Helical" evidence="4">
    <location>
        <begin position="85"/>
        <end position="107"/>
    </location>
</feature>
<feature type="transmembrane region" description="Helical" evidence="4">
    <location>
        <begin position="155"/>
        <end position="178"/>
    </location>
</feature>
<dbReference type="InterPro" id="IPR013083">
    <property type="entry name" value="Znf_RING/FYVE/PHD"/>
</dbReference>